<feature type="domain" description="MINDY deubiquitinase" evidence="2">
    <location>
        <begin position="2"/>
        <end position="263"/>
    </location>
</feature>
<dbReference type="PANTHER" id="PTHR18063">
    <property type="entry name" value="NF-E2 INDUCIBLE PROTEIN"/>
    <property type="match status" value="1"/>
</dbReference>
<dbReference type="InterPro" id="IPR007518">
    <property type="entry name" value="MINDY"/>
</dbReference>
<evidence type="ECO:0000259" key="2">
    <source>
        <dbReference type="Pfam" id="PF04424"/>
    </source>
</evidence>
<feature type="region of interest" description="Disordered" evidence="1">
    <location>
        <begin position="357"/>
        <end position="416"/>
    </location>
</feature>
<dbReference type="Proteomes" id="UP000693970">
    <property type="component" value="Unassembled WGS sequence"/>
</dbReference>
<comment type="caution">
    <text evidence="3">The sequence shown here is derived from an EMBL/GenBank/DDBJ whole genome shotgun (WGS) entry which is preliminary data.</text>
</comment>
<protein>
    <submittedName>
        <fullName evidence="3">MindY deubiquitinase</fullName>
    </submittedName>
</protein>
<dbReference type="GO" id="GO:0071944">
    <property type="term" value="C:cell periphery"/>
    <property type="evidence" value="ECO:0007669"/>
    <property type="project" value="TreeGrafter"/>
</dbReference>
<dbReference type="GO" id="GO:0004843">
    <property type="term" value="F:cysteine-type deubiquitinase activity"/>
    <property type="evidence" value="ECO:0007669"/>
    <property type="project" value="InterPro"/>
</dbReference>
<name>A0A9K3LTH4_9STRA</name>
<proteinExistence type="predicted"/>
<keyword evidence="4" id="KW-1185">Reference proteome</keyword>
<feature type="region of interest" description="Disordered" evidence="1">
    <location>
        <begin position="455"/>
        <end position="505"/>
    </location>
</feature>
<sequence>MAYRLKTVKYKEKNYQILLQNENGPCPLLAAANVLLLKQSITLPPYSKSAGVVTIEELTNVLADKILLNHEEANNDHHINEVMKIFPNLQFGMDVNPKFTAGPTGVEYTMELNAFDLLSIELVHGWLLEPDAQEYEWVGNNTYNQLVNLVIEGNDASVALQENPNVENHDELSNQATRGSVLHHFLERSAHQLTQYGLQVLHEYVKEGNMVVFFRNNHFNTLTKHEGHLYLLVTDFGYADVSSVVWEKLDVIDGDTEYVDGSFKVLPSVEHHISSAATGEQMIANNLQSNSDYQLALQLSRESEAGATAAAAATPSKAPAPTTSPNSQQKLSNHDLEIEKAMQASLLDHEQHQQLLQKLQHQDNTTDERSTLSTPADKLTTTPTPTNTAPATSNASSQPTIASMPQNLEPNDEVGVPLPPISQEERDRMLALQLQKQEEQERLASTNLSSDEELARAMQQQENARQRQYAARQTPVRPAAATAMQPQRARVGAGGGSKDNGCIIS</sequence>
<accession>A0A9K3LTH4</accession>
<evidence type="ECO:0000313" key="3">
    <source>
        <dbReference type="EMBL" id="KAG7366786.1"/>
    </source>
</evidence>
<feature type="compositionally biased region" description="Low complexity" evidence="1">
    <location>
        <begin position="373"/>
        <end position="400"/>
    </location>
</feature>
<dbReference type="AlphaFoldDB" id="A0A9K3LTH4"/>
<evidence type="ECO:0000256" key="1">
    <source>
        <dbReference type="SAM" id="MobiDB-lite"/>
    </source>
</evidence>
<dbReference type="GO" id="GO:1990380">
    <property type="term" value="F:K48-linked deubiquitinase activity"/>
    <property type="evidence" value="ECO:0007669"/>
    <property type="project" value="InterPro"/>
</dbReference>
<dbReference type="GO" id="GO:0071108">
    <property type="term" value="P:protein K48-linked deubiquitination"/>
    <property type="evidence" value="ECO:0007669"/>
    <property type="project" value="TreeGrafter"/>
</dbReference>
<gene>
    <name evidence="3" type="ORF">IV203_029456</name>
</gene>
<feature type="region of interest" description="Disordered" evidence="1">
    <location>
        <begin position="306"/>
        <end position="331"/>
    </location>
</feature>
<dbReference type="GO" id="GO:0016807">
    <property type="term" value="F:cysteine-type carboxypeptidase activity"/>
    <property type="evidence" value="ECO:0007669"/>
    <property type="project" value="TreeGrafter"/>
</dbReference>
<feature type="compositionally biased region" description="Low complexity" evidence="1">
    <location>
        <begin position="306"/>
        <end position="327"/>
    </location>
</feature>
<dbReference type="OrthoDB" id="10261212at2759"/>
<dbReference type="GO" id="GO:0005829">
    <property type="term" value="C:cytosol"/>
    <property type="evidence" value="ECO:0007669"/>
    <property type="project" value="TreeGrafter"/>
</dbReference>
<dbReference type="EMBL" id="JAGRRH010000007">
    <property type="protein sequence ID" value="KAG7366786.1"/>
    <property type="molecule type" value="Genomic_DNA"/>
</dbReference>
<dbReference type="InterPro" id="IPR033979">
    <property type="entry name" value="MINDY_domain"/>
</dbReference>
<organism evidence="3 4">
    <name type="scientific">Nitzschia inconspicua</name>
    <dbReference type="NCBI Taxonomy" id="303405"/>
    <lineage>
        <taxon>Eukaryota</taxon>
        <taxon>Sar</taxon>
        <taxon>Stramenopiles</taxon>
        <taxon>Ochrophyta</taxon>
        <taxon>Bacillariophyta</taxon>
        <taxon>Bacillariophyceae</taxon>
        <taxon>Bacillariophycidae</taxon>
        <taxon>Bacillariales</taxon>
        <taxon>Bacillariaceae</taxon>
        <taxon>Nitzschia</taxon>
    </lineage>
</organism>
<evidence type="ECO:0000313" key="4">
    <source>
        <dbReference type="Proteomes" id="UP000693970"/>
    </source>
</evidence>
<reference evidence="3" key="2">
    <citation type="submission" date="2021-04" db="EMBL/GenBank/DDBJ databases">
        <authorList>
            <person name="Podell S."/>
        </authorList>
    </citation>
    <scope>NUCLEOTIDE SEQUENCE</scope>
    <source>
        <strain evidence="3">Hildebrandi</strain>
    </source>
</reference>
<reference evidence="3" key="1">
    <citation type="journal article" date="2021" name="Sci. Rep.">
        <title>Diploid genomic architecture of Nitzschia inconspicua, an elite biomass production diatom.</title>
        <authorList>
            <person name="Oliver A."/>
            <person name="Podell S."/>
            <person name="Pinowska A."/>
            <person name="Traller J.C."/>
            <person name="Smith S.R."/>
            <person name="McClure R."/>
            <person name="Beliaev A."/>
            <person name="Bohutskyi P."/>
            <person name="Hill E.A."/>
            <person name="Rabines A."/>
            <person name="Zheng H."/>
            <person name="Allen L.Z."/>
            <person name="Kuo A."/>
            <person name="Grigoriev I.V."/>
            <person name="Allen A.E."/>
            <person name="Hazlebeck D."/>
            <person name="Allen E.E."/>
        </authorList>
    </citation>
    <scope>NUCLEOTIDE SEQUENCE</scope>
    <source>
        <strain evidence="3">Hildebrandi</strain>
    </source>
</reference>
<dbReference type="PANTHER" id="PTHR18063:SF6">
    <property type="entry name" value="UBIQUITIN CARBOXYL-TERMINAL HYDROLASE"/>
    <property type="match status" value="1"/>
</dbReference>
<dbReference type="Pfam" id="PF04424">
    <property type="entry name" value="MINDY_DUB"/>
    <property type="match status" value="1"/>
</dbReference>
<feature type="compositionally biased region" description="Basic and acidic residues" evidence="1">
    <location>
        <begin position="360"/>
        <end position="370"/>
    </location>
</feature>